<dbReference type="PIRSF" id="PIRSF017388">
    <property type="entry name" value="Esterase_lipase"/>
    <property type="match status" value="1"/>
</dbReference>
<feature type="domain" description="Serine aminopeptidase S33" evidence="2">
    <location>
        <begin position="5"/>
        <end position="210"/>
    </location>
</feature>
<keyword evidence="4" id="KW-1185">Reference proteome</keyword>
<gene>
    <name evidence="3" type="ORF">QWY13_13770</name>
</gene>
<dbReference type="InterPro" id="IPR012354">
    <property type="entry name" value="Esterase_lipase"/>
</dbReference>
<dbReference type="GO" id="GO:0016787">
    <property type="term" value="F:hydrolase activity"/>
    <property type="evidence" value="ECO:0007669"/>
    <property type="project" value="UniProtKB-KW"/>
</dbReference>
<dbReference type="PANTHER" id="PTHR42886">
    <property type="entry name" value="RE40534P-RELATED"/>
    <property type="match status" value="1"/>
</dbReference>
<dbReference type="Proteomes" id="UP001172142">
    <property type="component" value="Unassembled WGS sequence"/>
</dbReference>
<sequence>MKTGVLCIHGFTGGPYEVQPFADFIEKQTDWIVKVPTLPGHGETLSLRRMKAEHWMMEAELALRELKKEADRIIIVGFSMGGLIAMYLALRYKVDRLVLLSAAAKYISAKQLLEEIKETMADAVKRKLKDNEFFQQYKYKLTHTPIFSTAEFLKVLKMIEPYYQQIKVPVCIVQGRKDGIVPVSSADHIYNSVGSDEKHIIHSDLGKHLICYSDDCDDWFMKVLGFMKKGAE</sequence>
<protein>
    <submittedName>
        <fullName evidence="3">Alpha/beta fold hydrolase</fullName>
    </submittedName>
</protein>
<dbReference type="PANTHER" id="PTHR42886:SF29">
    <property type="entry name" value="PUMMELIG, ISOFORM A"/>
    <property type="match status" value="1"/>
</dbReference>
<evidence type="ECO:0000313" key="4">
    <source>
        <dbReference type="Proteomes" id="UP001172142"/>
    </source>
</evidence>
<name>A0ABT8NF75_9BACL</name>
<evidence type="ECO:0000259" key="2">
    <source>
        <dbReference type="Pfam" id="PF12146"/>
    </source>
</evidence>
<accession>A0ABT8NF75</accession>
<dbReference type="EMBL" id="JAUJWU010000004">
    <property type="protein sequence ID" value="MDN7246551.1"/>
    <property type="molecule type" value="Genomic_DNA"/>
</dbReference>
<comment type="caution">
    <text evidence="3">The sequence shown here is derived from an EMBL/GenBank/DDBJ whole genome shotgun (WGS) entry which is preliminary data.</text>
</comment>
<evidence type="ECO:0000256" key="1">
    <source>
        <dbReference type="SAM" id="Phobius"/>
    </source>
</evidence>
<dbReference type="InterPro" id="IPR022742">
    <property type="entry name" value="Hydrolase_4"/>
</dbReference>
<evidence type="ECO:0000313" key="3">
    <source>
        <dbReference type="EMBL" id="MDN7246551.1"/>
    </source>
</evidence>
<dbReference type="Pfam" id="PF12146">
    <property type="entry name" value="Hydrolase_4"/>
    <property type="match status" value="1"/>
</dbReference>
<keyword evidence="1" id="KW-0812">Transmembrane</keyword>
<proteinExistence type="predicted"/>
<dbReference type="SUPFAM" id="SSF53474">
    <property type="entry name" value="alpha/beta-Hydrolases"/>
    <property type="match status" value="1"/>
</dbReference>
<reference evidence="3 4" key="1">
    <citation type="submission" date="2023-07" db="EMBL/GenBank/DDBJ databases">
        <title>Novel species in genus Planococcus.</title>
        <authorList>
            <person name="Ning S."/>
        </authorList>
    </citation>
    <scope>NUCLEOTIDE SEQUENCE [LARGE SCALE GENOMIC DNA]</scope>
    <source>
        <strain evidence="3 4">N017</strain>
    </source>
</reference>
<keyword evidence="1" id="KW-0472">Membrane</keyword>
<keyword evidence="1" id="KW-1133">Transmembrane helix</keyword>
<dbReference type="RefSeq" id="WP_301857066.1">
    <property type="nucleotide sequence ID" value="NZ_JAUJWU010000004.1"/>
</dbReference>
<dbReference type="InterPro" id="IPR029058">
    <property type="entry name" value="AB_hydrolase_fold"/>
</dbReference>
<feature type="transmembrane region" description="Helical" evidence="1">
    <location>
        <begin position="73"/>
        <end position="90"/>
    </location>
</feature>
<organism evidence="3 4">
    <name type="scientific">Planococcus shenhongbingii</name>
    <dbReference type="NCBI Taxonomy" id="3058398"/>
    <lineage>
        <taxon>Bacteria</taxon>
        <taxon>Bacillati</taxon>
        <taxon>Bacillota</taxon>
        <taxon>Bacilli</taxon>
        <taxon>Bacillales</taxon>
        <taxon>Caryophanaceae</taxon>
        <taxon>Planococcus</taxon>
    </lineage>
</organism>
<keyword evidence="3" id="KW-0378">Hydrolase</keyword>
<dbReference type="Gene3D" id="3.40.50.1820">
    <property type="entry name" value="alpha/beta hydrolase"/>
    <property type="match status" value="1"/>
</dbReference>